<dbReference type="AlphaFoldDB" id="A0A9P0HWE1"/>
<dbReference type="Proteomes" id="UP001153321">
    <property type="component" value="Chromosome 10"/>
</dbReference>
<dbReference type="EMBL" id="LR824541">
    <property type="protein sequence ID" value="CAH1635050.1"/>
    <property type="molecule type" value="Genomic_DNA"/>
</dbReference>
<reference evidence="1" key="1">
    <citation type="submission" date="2022-02" db="EMBL/GenBank/DDBJ databases">
        <authorList>
            <person name="King R."/>
        </authorList>
    </citation>
    <scope>NUCLEOTIDE SEQUENCE</scope>
</reference>
<proteinExistence type="predicted"/>
<protein>
    <submittedName>
        <fullName evidence="1">Uncharacterized protein</fullName>
    </submittedName>
</protein>
<name>A0A9P0HWE1_SPOLI</name>
<evidence type="ECO:0000313" key="1">
    <source>
        <dbReference type="EMBL" id="CAH1635050.1"/>
    </source>
</evidence>
<sequence length="115" mass="13384">MSIKRALPKQLLKIKNYVGLLVRLNYFYKKSAIPYLYLFYFKKTSHDPNLTKMMTQWDKSKGQTFSLVGIDLRKECFSHGQLYVGLSRVGSSENQIILLPENKTTSNIVYREALN</sequence>
<organism evidence="1 2">
    <name type="scientific">Spodoptera littoralis</name>
    <name type="common">Egyptian cotton leafworm</name>
    <dbReference type="NCBI Taxonomy" id="7109"/>
    <lineage>
        <taxon>Eukaryota</taxon>
        <taxon>Metazoa</taxon>
        <taxon>Ecdysozoa</taxon>
        <taxon>Arthropoda</taxon>
        <taxon>Hexapoda</taxon>
        <taxon>Insecta</taxon>
        <taxon>Pterygota</taxon>
        <taxon>Neoptera</taxon>
        <taxon>Endopterygota</taxon>
        <taxon>Lepidoptera</taxon>
        <taxon>Glossata</taxon>
        <taxon>Ditrysia</taxon>
        <taxon>Noctuoidea</taxon>
        <taxon>Noctuidae</taxon>
        <taxon>Amphipyrinae</taxon>
        <taxon>Spodoptera</taxon>
    </lineage>
</organism>
<keyword evidence="2" id="KW-1185">Reference proteome</keyword>
<gene>
    <name evidence="1" type="ORF">SPLIT_LOCUS412</name>
</gene>
<evidence type="ECO:0000313" key="2">
    <source>
        <dbReference type="Proteomes" id="UP001153321"/>
    </source>
</evidence>
<accession>A0A9P0HWE1</accession>